<gene>
    <name evidence="1" type="ORF">CARUB_v100123170mg</name>
</gene>
<accession>R0GXS9</accession>
<evidence type="ECO:0000313" key="2">
    <source>
        <dbReference type="Proteomes" id="UP000029121"/>
    </source>
</evidence>
<dbReference type="EMBL" id="KB870805">
    <property type="protein sequence ID" value="EOA40631.1"/>
    <property type="molecule type" value="Genomic_DNA"/>
</dbReference>
<keyword evidence="2" id="KW-1185">Reference proteome</keyword>
<feature type="non-terminal residue" evidence="1">
    <location>
        <position position="34"/>
    </location>
</feature>
<feature type="non-terminal residue" evidence="1">
    <location>
        <position position="1"/>
    </location>
</feature>
<proteinExistence type="predicted"/>
<name>R0GXS9_9BRAS</name>
<dbReference type="Proteomes" id="UP000029121">
    <property type="component" value="Unassembled WGS sequence"/>
</dbReference>
<evidence type="ECO:0000313" key="1">
    <source>
        <dbReference type="EMBL" id="EOA40631.1"/>
    </source>
</evidence>
<reference evidence="2" key="1">
    <citation type="journal article" date="2013" name="Nat. Genet.">
        <title>The Capsella rubella genome and the genomic consequences of rapid mating system evolution.</title>
        <authorList>
            <person name="Slotte T."/>
            <person name="Hazzouri K.M."/>
            <person name="Agren J.A."/>
            <person name="Koenig D."/>
            <person name="Maumus F."/>
            <person name="Guo Y.L."/>
            <person name="Steige K."/>
            <person name="Platts A.E."/>
            <person name="Escobar J.S."/>
            <person name="Newman L.K."/>
            <person name="Wang W."/>
            <person name="Mandakova T."/>
            <person name="Vello E."/>
            <person name="Smith L.M."/>
            <person name="Henz S.R."/>
            <person name="Steffen J."/>
            <person name="Takuno S."/>
            <person name="Brandvain Y."/>
            <person name="Coop G."/>
            <person name="Andolfatto P."/>
            <person name="Hu T.T."/>
            <person name="Blanchette M."/>
            <person name="Clark R.M."/>
            <person name="Quesneville H."/>
            <person name="Nordborg M."/>
            <person name="Gaut B.S."/>
            <person name="Lysak M.A."/>
            <person name="Jenkins J."/>
            <person name="Grimwood J."/>
            <person name="Chapman J."/>
            <person name="Prochnik S."/>
            <person name="Shu S."/>
            <person name="Rokhsar D."/>
            <person name="Schmutz J."/>
            <person name="Weigel D."/>
            <person name="Wright S.I."/>
        </authorList>
    </citation>
    <scope>NUCLEOTIDE SEQUENCE [LARGE SCALE GENOMIC DNA]</scope>
    <source>
        <strain evidence="2">cv. Monte Gargano</strain>
    </source>
</reference>
<dbReference type="AlphaFoldDB" id="R0GXS9"/>
<sequence length="34" mass="3929">LSSRRERNPRLHIEITGLILLVGIELFLKVTNQV</sequence>
<protein>
    <submittedName>
        <fullName evidence="1">Uncharacterized protein</fullName>
    </submittedName>
</protein>
<organism evidence="1 2">
    <name type="scientific">Capsella rubella</name>
    <dbReference type="NCBI Taxonomy" id="81985"/>
    <lineage>
        <taxon>Eukaryota</taxon>
        <taxon>Viridiplantae</taxon>
        <taxon>Streptophyta</taxon>
        <taxon>Embryophyta</taxon>
        <taxon>Tracheophyta</taxon>
        <taxon>Spermatophyta</taxon>
        <taxon>Magnoliopsida</taxon>
        <taxon>eudicotyledons</taxon>
        <taxon>Gunneridae</taxon>
        <taxon>Pentapetalae</taxon>
        <taxon>rosids</taxon>
        <taxon>malvids</taxon>
        <taxon>Brassicales</taxon>
        <taxon>Brassicaceae</taxon>
        <taxon>Camelineae</taxon>
        <taxon>Capsella</taxon>
    </lineage>
</organism>